<reference evidence="3 4" key="1">
    <citation type="journal article" date="2021" name="BMC Biol.">
        <title>Horizontally acquired antibacterial genes associated with adaptive radiation of ladybird beetles.</title>
        <authorList>
            <person name="Li H.S."/>
            <person name="Tang X.F."/>
            <person name="Huang Y.H."/>
            <person name="Xu Z.Y."/>
            <person name="Chen M.L."/>
            <person name="Du X.Y."/>
            <person name="Qiu B.Y."/>
            <person name="Chen P.T."/>
            <person name="Zhang W."/>
            <person name="Slipinski A."/>
            <person name="Escalona H.E."/>
            <person name="Waterhouse R.M."/>
            <person name="Zwick A."/>
            <person name="Pang H."/>
        </authorList>
    </citation>
    <scope>NUCLEOTIDE SEQUENCE [LARGE SCALE GENOMIC DNA]</scope>
    <source>
        <strain evidence="3">SYSU2018</strain>
    </source>
</reference>
<feature type="compositionally biased region" description="Basic and acidic residues" evidence="2">
    <location>
        <begin position="61"/>
        <end position="72"/>
    </location>
</feature>
<accession>A0ABD2MHM3</accession>
<gene>
    <name evidence="3" type="ORF">HHI36_010040</name>
</gene>
<keyword evidence="4" id="KW-1185">Reference proteome</keyword>
<proteinExistence type="predicted"/>
<dbReference type="Proteomes" id="UP001516400">
    <property type="component" value="Unassembled WGS sequence"/>
</dbReference>
<feature type="region of interest" description="Disordered" evidence="2">
    <location>
        <begin position="13"/>
        <end position="85"/>
    </location>
</feature>
<feature type="compositionally biased region" description="Polar residues" evidence="2">
    <location>
        <begin position="28"/>
        <end position="54"/>
    </location>
</feature>
<protein>
    <submittedName>
        <fullName evidence="3">Uncharacterized protein</fullName>
    </submittedName>
</protein>
<feature type="compositionally biased region" description="Polar residues" evidence="2">
    <location>
        <begin position="74"/>
        <end position="85"/>
    </location>
</feature>
<dbReference type="EMBL" id="JABFTP020000001">
    <property type="protein sequence ID" value="KAL3265844.1"/>
    <property type="molecule type" value="Genomic_DNA"/>
</dbReference>
<keyword evidence="1" id="KW-0175">Coiled coil</keyword>
<name>A0ABD2MHM3_9CUCU</name>
<feature type="coiled-coil region" evidence="1">
    <location>
        <begin position="263"/>
        <end position="290"/>
    </location>
</feature>
<evidence type="ECO:0000256" key="1">
    <source>
        <dbReference type="SAM" id="Coils"/>
    </source>
</evidence>
<evidence type="ECO:0000256" key="2">
    <source>
        <dbReference type="SAM" id="MobiDB-lite"/>
    </source>
</evidence>
<evidence type="ECO:0000313" key="4">
    <source>
        <dbReference type="Proteomes" id="UP001516400"/>
    </source>
</evidence>
<organism evidence="3 4">
    <name type="scientific">Cryptolaemus montrouzieri</name>
    <dbReference type="NCBI Taxonomy" id="559131"/>
    <lineage>
        <taxon>Eukaryota</taxon>
        <taxon>Metazoa</taxon>
        <taxon>Ecdysozoa</taxon>
        <taxon>Arthropoda</taxon>
        <taxon>Hexapoda</taxon>
        <taxon>Insecta</taxon>
        <taxon>Pterygota</taxon>
        <taxon>Neoptera</taxon>
        <taxon>Endopterygota</taxon>
        <taxon>Coleoptera</taxon>
        <taxon>Polyphaga</taxon>
        <taxon>Cucujiformia</taxon>
        <taxon>Coccinelloidea</taxon>
        <taxon>Coccinellidae</taxon>
        <taxon>Scymninae</taxon>
        <taxon>Scymnini</taxon>
        <taxon>Cryptolaemus</taxon>
    </lineage>
</organism>
<evidence type="ECO:0000313" key="3">
    <source>
        <dbReference type="EMBL" id="KAL3265844.1"/>
    </source>
</evidence>
<comment type="caution">
    <text evidence="3">The sequence shown here is derived from an EMBL/GenBank/DDBJ whole genome shotgun (WGS) entry which is preliminary data.</text>
</comment>
<dbReference type="AlphaFoldDB" id="A0ABD2MHM3"/>
<sequence length="418" mass="46424">MGCALLYNMVREKGKLGQRTRAAGKSTGGSNRKSETSIPNEKSDQIRPSLQQEPSLVGAKGEGEGGSEEKDTIGTVSTRNTSTAVEPNQEDRLMQVDPVITTSLEGQKKDTNLYPANIDMQDKEDAQTHAYEAMEEAVARSTFSACCHDEEWSVSRISFEHGKEAASPEHRNSTDEVCKSLIGLKGHTYSPMLQKQKKRKIVNASLDDDYRAGLTGSPQDGDETAIFDNKILEQINKLGLSISKMRNFGIENKNVHREIEQSAESACTTFKQLERTLKDSEQELNPLIAKVWPESVYTIQVEKCRITGAEVKGILAVVREFQNRKMRENRLAGGKKVNDMTYSDLLKNVKDGLSDQEVSKPVQAVRKTKGGDLPLRVHTPNGEDSTIKECIKRRVTNAEIRSPYKGPGCIIQSRGYCR</sequence>